<evidence type="ECO:0000313" key="6">
    <source>
        <dbReference type="Proteomes" id="UP000238534"/>
    </source>
</evidence>
<evidence type="ECO:0000256" key="1">
    <source>
        <dbReference type="SAM" id="SignalP"/>
    </source>
</evidence>
<accession>A0A2S9CMW5</accession>
<feature type="signal peptide" evidence="1">
    <location>
        <begin position="1"/>
        <end position="18"/>
    </location>
</feature>
<keyword evidence="5" id="KW-1185">Reference proteome</keyword>
<comment type="caution">
    <text evidence="3">The sequence shown here is derived from an EMBL/GenBank/DDBJ whole genome shotgun (WGS) entry which is preliminary data.</text>
</comment>
<dbReference type="RefSeq" id="WP_105683963.1">
    <property type="nucleotide sequence ID" value="NZ_JBBGZD010000004.1"/>
</dbReference>
<organism evidence="3 6">
    <name type="scientific">Chryseobacterium culicis</name>
    <dbReference type="NCBI Taxonomy" id="680127"/>
    <lineage>
        <taxon>Bacteria</taxon>
        <taxon>Pseudomonadati</taxon>
        <taxon>Bacteroidota</taxon>
        <taxon>Flavobacteriia</taxon>
        <taxon>Flavobacteriales</taxon>
        <taxon>Weeksellaceae</taxon>
        <taxon>Chryseobacterium group</taxon>
        <taxon>Chryseobacterium</taxon>
    </lineage>
</organism>
<gene>
    <name evidence="3" type="ORF">CQ022_19480</name>
    <name evidence="4" type="ORF">CQ033_18385</name>
</gene>
<dbReference type="OrthoDB" id="1274930at2"/>
<evidence type="ECO:0000313" key="5">
    <source>
        <dbReference type="Proteomes" id="UP000238325"/>
    </source>
</evidence>
<dbReference type="InterPro" id="IPR046551">
    <property type="entry name" value="DUF6705"/>
</dbReference>
<dbReference type="EMBL" id="PCPP01000004">
    <property type="protein sequence ID" value="PRB81852.1"/>
    <property type="molecule type" value="Genomic_DNA"/>
</dbReference>
<keyword evidence="1" id="KW-0732">Signal</keyword>
<dbReference type="AlphaFoldDB" id="A0A2S9CMW5"/>
<reference evidence="5 6" key="1">
    <citation type="submission" date="2017-09" db="EMBL/GenBank/DDBJ databases">
        <title>Genomic, metabolic, and phenotypic characteristics of bacterial isolates from the natural microbiome of the model nematode Caenorhabditis elegans.</title>
        <authorList>
            <person name="Zimmermann J."/>
            <person name="Obeng N."/>
            <person name="Yang W."/>
            <person name="Obeng O."/>
            <person name="Kissoyan K."/>
            <person name="Pees B."/>
            <person name="Dirksen P."/>
            <person name="Hoppner M."/>
            <person name="Franke A."/>
            <person name="Rosenstiel P."/>
            <person name="Leippe M."/>
            <person name="Dierking K."/>
            <person name="Kaleta C."/>
            <person name="Schulenburg H."/>
        </authorList>
    </citation>
    <scope>NUCLEOTIDE SEQUENCE [LARGE SCALE GENOMIC DNA]</scope>
    <source>
        <strain evidence="3 6">MYb25</strain>
        <strain evidence="4 5">MYb44</strain>
    </source>
</reference>
<feature type="domain" description="DUF6705" evidence="2">
    <location>
        <begin position="1"/>
        <end position="121"/>
    </location>
</feature>
<evidence type="ECO:0000313" key="4">
    <source>
        <dbReference type="EMBL" id="PRB88507.1"/>
    </source>
</evidence>
<dbReference type="Proteomes" id="UP000238534">
    <property type="component" value="Unassembled WGS sequence"/>
</dbReference>
<name>A0A2S9CMW5_CHRCI</name>
<feature type="chain" id="PRO_5015561654" description="DUF6705 domain-containing protein" evidence="1">
    <location>
        <begin position="19"/>
        <end position="187"/>
    </location>
</feature>
<sequence>MKNIFFIILTIFTANLNAQTVSLETIAQCQNNLETCPPYTSVKDINGHLNKYVGTWKGTHEGKNYEINIIKKENVPTEFSNTKWDMLIGRFKITNSNGTVLFNNFNKSDNDASLGYNFQKDLKLYLMTFSGGKLGCIDIGFVYIGIKPEAPNKMTINFRPDYDIVTQDCSNFQTTMPTNQVIHLTKQ</sequence>
<proteinExistence type="predicted"/>
<dbReference type="Proteomes" id="UP000238325">
    <property type="component" value="Unassembled WGS sequence"/>
</dbReference>
<evidence type="ECO:0000313" key="3">
    <source>
        <dbReference type="EMBL" id="PRB81852.1"/>
    </source>
</evidence>
<dbReference type="EMBL" id="PCPH01000005">
    <property type="protein sequence ID" value="PRB88507.1"/>
    <property type="molecule type" value="Genomic_DNA"/>
</dbReference>
<protein>
    <recommendedName>
        <fullName evidence="2">DUF6705 domain-containing protein</fullName>
    </recommendedName>
</protein>
<evidence type="ECO:0000259" key="2">
    <source>
        <dbReference type="Pfam" id="PF20448"/>
    </source>
</evidence>
<dbReference type="Pfam" id="PF20448">
    <property type="entry name" value="DUF6705"/>
    <property type="match status" value="1"/>
</dbReference>